<accession>A0A915KWR8</accession>
<keyword evidence="2" id="KW-0539">Nucleus</keyword>
<feature type="compositionally biased region" description="Basic and acidic residues" evidence="3">
    <location>
        <begin position="236"/>
        <end position="248"/>
    </location>
</feature>
<comment type="subcellular location">
    <subcellularLocation>
        <location evidence="1">Nucleus</location>
    </subcellularLocation>
</comment>
<protein>
    <submittedName>
        <fullName evidence="5">GCF C-terminal domain-containing protein</fullName>
    </submittedName>
</protein>
<reference evidence="5" key="1">
    <citation type="submission" date="2022-11" db="UniProtKB">
        <authorList>
            <consortium name="WormBaseParasite"/>
        </authorList>
    </citation>
    <scope>IDENTIFICATION</scope>
</reference>
<dbReference type="OMA" id="HSEDIIC"/>
<feature type="region of interest" description="Disordered" evidence="3">
    <location>
        <begin position="236"/>
        <end position="279"/>
    </location>
</feature>
<feature type="compositionally biased region" description="Basic and acidic residues" evidence="3">
    <location>
        <begin position="257"/>
        <end position="270"/>
    </location>
</feature>
<evidence type="ECO:0000313" key="4">
    <source>
        <dbReference type="Proteomes" id="UP000887565"/>
    </source>
</evidence>
<dbReference type="GO" id="GO:0005634">
    <property type="term" value="C:nucleus"/>
    <property type="evidence" value="ECO:0007669"/>
    <property type="project" value="UniProtKB-SubCell"/>
</dbReference>
<dbReference type="GO" id="GO:0003677">
    <property type="term" value="F:DNA binding"/>
    <property type="evidence" value="ECO:0007669"/>
    <property type="project" value="InterPro"/>
</dbReference>
<dbReference type="PANTHER" id="PTHR12214">
    <property type="entry name" value="GC-RICH SEQUENCE DNA-BINDING FACTOR"/>
    <property type="match status" value="1"/>
</dbReference>
<evidence type="ECO:0000313" key="5">
    <source>
        <dbReference type="WBParaSite" id="nRc.2.0.1.t42913-RA"/>
    </source>
</evidence>
<dbReference type="InterPro" id="IPR012890">
    <property type="entry name" value="GCFC2-like"/>
</dbReference>
<dbReference type="GO" id="GO:0000398">
    <property type="term" value="P:mRNA splicing, via spliceosome"/>
    <property type="evidence" value="ECO:0007669"/>
    <property type="project" value="InterPro"/>
</dbReference>
<sequence length="619" mass="71880">SDEEHDDELDKWEQEQIRKGISSYRQEQIASAYYYSSQTQNVYGISGYNYAVLSDQYSSSAHGYIENNDAEQSSSEVIGPQPMDLDIELHNDEQRLPKIGGGNVNRLAKQFDLNTIRLRIKEKFDEKQNVERSITSDLEQKRRYIEENIVMLDQLKKCQPNLEKKLQLFQELRSYVRDLLDCLDEKLPIIEKLEEASLTLFSNRTNFIVKRRRQDVKDQFDDISLLSVGKSLDNNDAERMMRSSERDARKARRRQAREKTLAGLGHHEGMSSDDEEAPSRTANFTAELARMESCEYFKVKLTGFEMSYISNFIDFISIHCCPRKISQEIPSIWSDVEEDYCSIKKIIDRFYDWKNIDRASYEKSYADMCLPKLLGPIIRSELITWNLFQVECPLSLEYFEWFKLCMNADKSLENSVNHEPQATAKNSDTNNDVRLSASQVWDPVSTFQSERFSTLIKISVCSLLQDKNNSKLKDLFDAIYKRIKTALDEDLFTPIYSKEVIENKATGAAIFLEKQFWLALKILKNIGFWDNVMTSKIVEELSLDGVINRHVVLNLQCSIYADVGILTKLKSLTNLITVSQWFQTLKKIDGVNQLEPLYKIMRRICEQIHDSKSMNSNEI</sequence>
<keyword evidence="4" id="KW-1185">Reference proteome</keyword>
<dbReference type="AlphaFoldDB" id="A0A915KWR8"/>
<evidence type="ECO:0000256" key="1">
    <source>
        <dbReference type="ARBA" id="ARBA00004123"/>
    </source>
</evidence>
<name>A0A915KWR8_ROMCU</name>
<evidence type="ECO:0000256" key="2">
    <source>
        <dbReference type="ARBA" id="ARBA00023242"/>
    </source>
</evidence>
<dbReference type="WBParaSite" id="nRc.2.0.1.t42913-RA">
    <property type="protein sequence ID" value="nRc.2.0.1.t42913-RA"/>
    <property type="gene ID" value="nRc.2.0.1.g42913"/>
</dbReference>
<evidence type="ECO:0000256" key="3">
    <source>
        <dbReference type="SAM" id="MobiDB-lite"/>
    </source>
</evidence>
<organism evidence="4 5">
    <name type="scientific">Romanomermis culicivorax</name>
    <name type="common">Nematode worm</name>
    <dbReference type="NCBI Taxonomy" id="13658"/>
    <lineage>
        <taxon>Eukaryota</taxon>
        <taxon>Metazoa</taxon>
        <taxon>Ecdysozoa</taxon>
        <taxon>Nematoda</taxon>
        <taxon>Enoplea</taxon>
        <taxon>Dorylaimia</taxon>
        <taxon>Mermithida</taxon>
        <taxon>Mermithoidea</taxon>
        <taxon>Mermithidae</taxon>
        <taxon>Romanomermis</taxon>
    </lineage>
</organism>
<dbReference type="Proteomes" id="UP000887565">
    <property type="component" value="Unplaced"/>
</dbReference>
<proteinExistence type="predicted"/>
<dbReference type="PANTHER" id="PTHR12214:SF0">
    <property type="entry name" value="LD29489P"/>
    <property type="match status" value="1"/>
</dbReference>